<feature type="transmembrane region" description="Helical" evidence="1">
    <location>
        <begin position="82"/>
        <end position="101"/>
    </location>
</feature>
<gene>
    <name evidence="2" type="ORF">CMsap09_02415</name>
</gene>
<accession>A0A251XQI1</accession>
<keyword evidence="1" id="KW-0472">Membrane</keyword>
<name>A0A251XQI1_9MICO</name>
<keyword evidence="1" id="KW-1133">Transmembrane helix</keyword>
<proteinExistence type="predicted"/>
<feature type="transmembrane region" description="Helical" evidence="1">
    <location>
        <begin position="113"/>
        <end position="134"/>
    </location>
</feature>
<feature type="transmembrane region" description="Helical" evidence="1">
    <location>
        <begin position="7"/>
        <end position="26"/>
    </location>
</feature>
<organism evidence="2 3">
    <name type="scientific">Clavibacter michiganensis</name>
    <dbReference type="NCBI Taxonomy" id="28447"/>
    <lineage>
        <taxon>Bacteria</taxon>
        <taxon>Bacillati</taxon>
        <taxon>Actinomycetota</taxon>
        <taxon>Actinomycetes</taxon>
        <taxon>Micrococcales</taxon>
        <taxon>Microbacteriaceae</taxon>
        <taxon>Clavibacter</taxon>
    </lineage>
</organism>
<dbReference type="InterPro" id="IPR049713">
    <property type="entry name" value="Pr6Pr-like"/>
</dbReference>
<reference evidence="2 3" key="1">
    <citation type="submission" date="2016-08" db="EMBL/GenBank/DDBJ databases">
        <title>Genome sequence of Clavibacter michiganensis spp. strain CASJ009.</title>
        <authorList>
            <person name="Thapa S.P."/>
            <person name="Coaker G."/>
        </authorList>
    </citation>
    <scope>NUCLEOTIDE SEQUENCE [LARGE SCALE GENOMIC DNA]</scope>
    <source>
        <strain evidence="2">CASJ009</strain>
    </source>
</reference>
<keyword evidence="1" id="KW-0812">Transmembrane</keyword>
<feature type="transmembrane region" description="Helical" evidence="1">
    <location>
        <begin position="46"/>
        <end position="70"/>
    </location>
</feature>
<comment type="caution">
    <text evidence="2">The sequence shown here is derived from an EMBL/GenBank/DDBJ whole genome shotgun (WGS) entry which is preliminary data.</text>
</comment>
<sequence>MRISWAVVRLLTTAAVLVAVISQYAVSSSYWRSIGVVGIWGKTVDFLMYFTIESNLLAAVVMGIGAVRLLRRGPLPGRGWTTLRLAATTYMVTTGVVYNLLLRGLPTIPGGNLPWSNEVLHVVVPALVLLDWLLAPDRRALGYGAVGRVVVFPLAWVAVTLARGPVTGNEVTGAATYYPYPFLDPATDAGGYATVAVWVVVIAAFICGMALALIAVGRRASRAIAHATA</sequence>
<dbReference type="AlphaFoldDB" id="A0A251XQI1"/>
<dbReference type="Proteomes" id="UP000195106">
    <property type="component" value="Unassembled WGS sequence"/>
</dbReference>
<evidence type="ECO:0000313" key="3">
    <source>
        <dbReference type="Proteomes" id="UP000195106"/>
    </source>
</evidence>
<protein>
    <recommendedName>
        <fullName evidence="4">Integral membrane protein</fullName>
    </recommendedName>
</protein>
<dbReference type="NCBIfam" id="NF038065">
    <property type="entry name" value="Pr6Pr"/>
    <property type="match status" value="1"/>
</dbReference>
<evidence type="ECO:0000256" key="1">
    <source>
        <dbReference type="SAM" id="Phobius"/>
    </source>
</evidence>
<dbReference type="EMBL" id="MDHJ01000001">
    <property type="protein sequence ID" value="OUE07777.1"/>
    <property type="molecule type" value="Genomic_DNA"/>
</dbReference>
<evidence type="ECO:0000313" key="2">
    <source>
        <dbReference type="EMBL" id="OUE07777.1"/>
    </source>
</evidence>
<feature type="transmembrane region" description="Helical" evidence="1">
    <location>
        <begin position="195"/>
        <end position="216"/>
    </location>
</feature>
<feature type="transmembrane region" description="Helical" evidence="1">
    <location>
        <begin position="141"/>
        <end position="162"/>
    </location>
</feature>
<evidence type="ECO:0008006" key="4">
    <source>
        <dbReference type="Google" id="ProtNLM"/>
    </source>
</evidence>